<dbReference type="PANTHER" id="PTHR10681">
    <property type="entry name" value="THIOREDOXIN PEROXIDASE"/>
    <property type="match status" value="1"/>
</dbReference>
<keyword evidence="2 10" id="KW-0963">Cytoplasm</keyword>
<feature type="active site" description="Cysteine sulfenic acid (-SOH) intermediate" evidence="10">
    <location>
        <position position="133"/>
    </location>
</feature>
<comment type="catalytic activity">
    <reaction evidence="10">
        <text>a hydroperoxide + [thioredoxin]-dithiol = an alcohol + [thioredoxin]-disulfide + H2O</text>
        <dbReference type="Rhea" id="RHEA:62620"/>
        <dbReference type="Rhea" id="RHEA-COMP:10698"/>
        <dbReference type="Rhea" id="RHEA-COMP:10700"/>
        <dbReference type="ChEBI" id="CHEBI:15377"/>
        <dbReference type="ChEBI" id="CHEBI:29950"/>
        <dbReference type="ChEBI" id="CHEBI:30879"/>
        <dbReference type="ChEBI" id="CHEBI:35924"/>
        <dbReference type="ChEBI" id="CHEBI:50058"/>
        <dbReference type="EC" id="1.11.1.24"/>
    </reaction>
</comment>
<dbReference type="InterPro" id="IPR050217">
    <property type="entry name" value="Peroxiredoxin"/>
</dbReference>
<dbReference type="AlphaFoldDB" id="A0A2T5G7G8"/>
<dbReference type="Gene3D" id="3.40.30.10">
    <property type="entry name" value="Glutaredoxin"/>
    <property type="match status" value="1"/>
</dbReference>
<feature type="domain" description="Thioredoxin" evidence="12">
    <location>
        <begin position="92"/>
        <end position="247"/>
    </location>
</feature>
<dbReference type="GO" id="GO:0042744">
    <property type="term" value="P:hydrogen peroxide catabolic process"/>
    <property type="evidence" value="ECO:0007669"/>
    <property type="project" value="TreeGrafter"/>
</dbReference>
<reference evidence="13 14" key="1">
    <citation type="submission" date="2017-08" db="EMBL/GenBank/DDBJ databases">
        <title>Burning lignite coal seam in the remote Altai Mountains harbors a hydrogen-driven thermophilic microbial community.</title>
        <authorList>
            <person name="Kadnikov V.V."/>
            <person name="Mardanov A.V."/>
            <person name="Ivasenko D."/>
            <person name="Beletsky A.V."/>
            <person name="Karnachuk O.V."/>
            <person name="Ravin N.V."/>
        </authorList>
    </citation>
    <scope>NUCLEOTIDE SEQUENCE [LARGE SCALE GENOMIC DNA]</scope>
    <source>
        <strain evidence="13">AL31</strain>
    </source>
</reference>
<evidence type="ECO:0000256" key="3">
    <source>
        <dbReference type="ARBA" id="ARBA00022559"/>
    </source>
</evidence>
<dbReference type="GO" id="GO:0005829">
    <property type="term" value="C:cytosol"/>
    <property type="evidence" value="ECO:0007669"/>
    <property type="project" value="TreeGrafter"/>
</dbReference>
<dbReference type="SUPFAM" id="SSF52833">
    <property type="entry name" value="Thioredoxin-like"/>
    <property type="match status" value="1"/>
</dbReference>
<dbReference type="InterPro" id="IPR045020">
    <property type="entry name" value="PRX_1cys"/>
</dbReference>
<organism evidence="13 14">
    <name type="scientific">Brockia lithotrophica</name>
    <dbReference type="NCBI Taxonomy" id="933949"/>
    <lineage>
        <taxon>Bacteria</taxon>
        <taxon>Bacillati</taxon>
        <taxon>Bacillota</taxon>
        <taxon>Bacilli</taxon>
        <taxon>Bacillales</taxon>
        <taxon>Bacillales Family X. Incertae Sedis</taxon>
        <taxon>Brockia</taxon>
    </lineage>
</organism>
<name>A0A2T5G7G8_9BACL</name>
<comment type="subunit">
    <text evidence="10">Homodecamer. Pentamer of dimers that assemble into a ring structure.</text>
</comment>
<dbReference type="PANTHER" id="PTHR10681:SF128">
    <property type="entry name" value="THIOREDOXIN-DEPENDENT PEROXIDE REDUCTASE, MITOCHONDRIAL"/>
    <property type="match status" value="1"/>
</dbReference>
<evidence type="ECO:0000256" key="5">
    <source>
        <dbReference type="ARBA" id="ARBA00023002"/>
    </source>
</evidence>
<dbReference type="GO" id="GO:0006979">
    <property type="term" value="P:response to oxidative stress"/>
    <property type="evidence" value="ECO:0007669"/>
    <property type="project" value="TreeGrafter"/>
</dbReference>
<dbReference type="CDD" id="cd03016">
    <property type="entry name" value="PRX_1cys"/>
    <property type="match status" value="1"/>
</dbReference>
<comment type="similarity">
    <text evidence="1">Belongs to the peroxiredoxin family. AhpC/Prx1 subfamily.</text>
</comment>
<dbReference type="NCBIfam" id="NF009668">
    <property type="entry name" value="PRK13189.1"/>
    <property type="match status" value="1"/>
</dbReference>
<evidence type="ECO:0000256" key="1">
    <source>
        <dbReference type="ARBA" id="ARBA00009796"/>
    </source>
</evidence>
<proteinExistence type="inferred from homology"/>
<comment type="subcellular location">
    <subcellularLocation>
        <location evidence="10">Cytoplasm</location>
    </subcellularLocation>
</comment>
<dbReference type="Pfam" id="PF00578">
    <property type="entry name" value="AhpC-TSA"/>
    <property type="match status" value="1"/>
</dbReference>
<feature type="binding site" evidence="10">
    <location>
        <position position="210"/>
    </location>
    <ligand>
        <name>substrate</name>
    </ligand>
</feature>
<evidence type="ECO:0000313" key="13">
    <source>
        <dbReference type="EMBL" id="PTQ52136.1"/>
    </source>
</evidence>
<dbReference type="GO" id="GO:0008379">
    <property type="term" value="F:thioredoxin peroxidase activity"/>
    <property type="evidence" value="ECO:0007669"/>
    <property type="project" value="TreeGrafter"/>
</dbReference>
<dbReference type="NCBIfam" id="NF009669">
    <property type="entry name" value="PRK13190.1"/>
    <property type="match status" value="1"/>
</dbReference>
<evidence type="ECO:0000256" key="2">
    <source>
        <dbReference type="ARBA" id="ARBA00022490"/>
    </source>
</evidence>
<dbReference type="FunFam" id="3.40.30.10:FF:000011">
    <property type="entry name" value="Peroxiredoxin PRX1"/>
    <property type="match status" value="1"/>
</dbReference>
<accession>A0A2T5G7G8</accession>
<evidence type="ECO:0000313" key="14">
    <source>
        <dbReference type="Proteomes" id="UP000244016"/>
    </source>
</evidence>
<comment type="similarity">
    <text evidence="8 10">Belongs to the peroxiredoxin family. Prx6 subfamily.</text>
</comment>
<dbReference type="PROSITE" id="PS51352">
    <property type="entry name" value="THIOREDOXIN_2"/>
    <property type="match status" value="1"/>
</dbReference>
<keyword evidence="7 10" id="KW-0676">Redox-active center</keyword>
<dbReference type="InterPro" id="IPR036249">
    <property type="entry name" value="Thioredoxin-like_sf"/>
</dbReference>
<comment type="function">
    <text evidence="9 10">Thiol-specific peroxidase that catalyzes the reduction of hydrogen peroxide and organic hydroperoxides to water and alcohols, respectively. Plays a role in cell protection against oxidative stress by detoxifying peroxides.</text>
</comment>
<keyword evidence="3 10" id="KW-0575">Peroxidase</keyword>
<evidence type="ECO:0000256" key="10">
    <source>
        <dbReference type="HAMAP-Rule" id="MF_00401"/>
    </source>
</evidence>
<comment type="caution">
    <text evidence="10">Lacks conserved residue(s) required for the propagation of feature annotation.</text>
</comment>
<gene>
    <name evidence="13" type="ORF">BLITH_1103</name>
</gene>
<dbReference type="HAMAP" id="MF_00401">
    <property type="entry name" value="Peroxiredoxin"/>
    <property type="match status" value="1"/>
</dbReference>
<evidence type="ECO:0000256" key="6">
    <source>
        <dbReference type="ARBA" id="ARBA00023157"/>
    </source>
</evidence>
<evidence type="ECO:0000256" key="9">
    <source>
        <dbReference type="ARBA" id="ARBA00037420"/>
    </source>
</evidence>
<feature type="region of interest" description="Disordered" evidence="11">
    <location>
        <begin position="8"/>
        <end position="30"/>
    </location>
</feature>
<dbReference type="GO" id="GO:0033554">
    <property type="term" value="P:cellular response to stress"/>
    <property type="evidence" value="ECO:0007669"/>
    <property type="project" value="TreeGrafter"/>
</dbReference>
<dbReference type="EMBL" id="PEBW01000003">
    <property type="protein sequence ID" value="PTQ52136.1"/>
    <property type="molecule type" value="Genomic_DNA"/>
</dbReference>
<dbReference type="EC" id="1.11.1.24" evidence="10"/>
<dbReference type="GO" id="GO:0045454">
    <property type="term" value="P:cell redox homeostasis"/>
    <property type="evidence" value="ECO:0007669"/>
    <property type="project" value="TreeGrafter"/>
</dbReference>
<dbReference type="Proteomes" id="UP000244016">
    <property type="component" value="Unassembled WGS sequence"/>
</dbReference>
<dbReference type="InterPro" id="IPR013766">
    <property type="entry name" value="Thioredoxin_domain"/>
</dbReference>
<dbReference type="Pfam" id="PF10417">
    <property type="entry name" value="1-cysPrx_C"/>
    <property type="match status" value="1"/>
</dbReference>
<comment type="miscellaneous">
    <text evidence="10">The active site is a conserved redox-active cysteine residue, the peroxidatic cysteine (C(P)), which makes the nucleophilic attack on the peroxide substrate. The peroxide oxidizes the C(P)-SH to cysteine sulfenic acid (C(P)-SOH), which then reacts with another cysteine residue, the resolving cysteine (C(R)), to form a disulfide bridge. The disulfide is subsequently reduced by an appropriate electron donor to complete the catalytic cycle. In this 1-Cys peroxiredoxin, no C(R) is present and C(P) instead forms a disulfide with a cysteine from another protein or with a small thiol molecule.</text>
</comment>
<evidence type="ECO:0000256" key="4">
    <source>
        <dbReference type="ARBA" id="ARBA00022862"/>
    </source>
</evidence>
<dbReference type="InterPro" id="IPR019479">
    <property type="entry name" value="Peroxiredoxin_C"/>
</dbReference>
<keyword evidence="6" id="KW-1015">Disulfide bond</keyword>
<keyword evidence="4 10" id="KW-0049">Antioxidant</keyword>
<evidence type="ECO:0000256" key="7">
    <source>
        <dbReference type="ARBA" id="ARBA00023284"/>
    </source>
</evidence>
<keyword evidence="5 10" id="KW-0560">Oxidoreductase</keyword>
<evidence type="ECO:0000259" key="12">
    <source>
        <dbReference type="PROSITE" id="PS51352"/>
    </source>
</evidence>
<dbReference type="Gene3D" id="3.30.1020.10">
    <property type="entry name" value="Antioxidant, Horf6, Chain A, domain2"/>
    <property type="match status" value="1"/>
</dbReference>
<protein>
    <recommendedName>
        <fullName evidence="10">Peroxiredoxin</fullName>
        <ecNumber evidence="10">1.11.1.24</ecNumber>
    </recommendedName>
    <alternativeName>
        <fullName evidence="10">Thioredoxin-dependent peroxiredoxin</fullName>
    </alternativeName>
</protein>
<evidence type="ECO:0000256" key="8">
    <source>
        <dbReference type="ARBA" id="ARBA00025719"/>
    </source>
</evidence>
<dbReference type="InterPro" id="IPR000866">
    <property type="entry name" value="AhpC/TSA"/>
</dbReference>
<evidence type="ECO:0000256" key="11">
    <source>
        <dbReference type="SAM" id="MobiDB-lite"/>
    </source>
</evidence>
<sequence length="298" mass="33111">MPVLASLLSSKRRLPPPPAPRRATLPRGSGAYPHAGGGFYPRWETPFPLTEAERCGILFLRDDNSSQSNNGGISMTQEAQVQVQGEVAPSLPRIGEKAPYFDAVTSHGRKSLDDYKGKWLILFSHPADFTPVCTTEFVALQNLYAELKKRNVELLGLSIDSLYSHIAWVRNIEEKLGVKIEFPIIADLDMKVAKAYGMIMPAQSSTSAVRALFVIDPDQIVRLILYYPQEIGRNTDEVLRIVDALQVATKHGVAIPANWRPGEKVIVPPPRTQQDAEKRVKEPGLEVVDWYLSKKSLA</sequence>
<comment type="caution">
    <text evidence="13">The sequence shown here is derived from an EMBL/GenBank/DDBJ whole genome shotgun (WGS) entry which is preliminary data.</text>
</comment>
<dbReference type="InterPro" id="IPR022915">
    <property type="entry name" value="Peroxiredoxin_TDXH"/>
</dbReference>